<keyword evidence="1" id="KW-0547">Nucleotide-binding</keyword>
<protein>
    <submittedName>
        <fullName evidence="1">ABC transporter ATP-binding protein</fullName>
    </submittedName>
</protein>
<gene>
    <name evidence="1" type="ORF">ACFQ08_46115</name>
</gene>
<evidence type="ECO:0000313" key="1">
    <source>
        <dbReference type="EMBL" id="MFD0891977.1"/>
    </source>
</evidence>
<organism evidence="1 2">
    <name type="scientific">Streptosporangium algeriense</name>
    <dbReference type="NCBI Taxonomy" id="1682748"/>
    <lineage>
        <taxon>Bacteria</taxon>
        <taxon>Bacillati</taxon>
        <taxon>Actinomycetota</taxon>
        <taxon>Actinomycetes</taxon>
        <taxon>Streptosporangiales</taxon>
        <taxon>Streptosporangiaceae</taxon>
        <taxon>Streptosporangium</taxon>
    </lineage>
</organism>
<comment type="caution">
    <text evidence="1">The sequence shown here is derived from an EMBL/GenBank/DDBJ whole genome shotgun (WGS) entry which is preliminary data.</text>
</comment>
<reference evidence="2" key="1">
    <citation type="journal article" date="2019" name="Int. J. Syst. Evol. Microbiol.">
        <title>The Global Catalogue of Microorganisms (GCM) 10K type strain sequencing project: providing services to taxonomists for standard genome sequencing and annotation.</title>
        <authorList>
            <consortium name="The Broad Institute Genomics Platform"/>
            <consortium name="The Broad Institute Genome Sequencing Center for Infectious Disease"/>
            <person name="Wu L."/>
            <person name="Ma J."/>
        </authorList>
    </citation>
    <scope>NUCLEOTIDE SEQUENCE [LARGE SCALE GENOMIC DNA]</scope>
    <source>
        <strain evidence="2">CCUG 62974</strain>
    </source>
</reference>
<proteinExistence type="predicted"/>
<dbReference type="InterPro" id="IPR015854">
    <property type="entry name" value="ABC_transpr_LolD-like"/>
</dbReference>
<feature type="non-terminal residue" evidence="1">
    <location>
        <position position="1"/>
    </location>
</feature>
<dbReference type="Gene3D" id="3.40.50.300">
    <property type="entry name" value="P-loop containing nucleotide triphosphate hydrolases"/>
    <property type="match status" value="1"/>
</dbReference>
<keyword evidence="2" id="KW-1185">Reference proteome</keyword>
<dbReference type="InterPro" id="IPR027417">
    <property type="entry name" value="P-loop_NTPase"/>
</dbReference>
<dbReference type="GO" id="GO:0005524">
    <property type="term" value="F:ATP binding"/>
    <property type="evidence" value="ECO:0007669"/>
    <property type="project" value="UniProtKB-KW"/>
</dbReference>
<dbReference type="Proteomes" id="UP001597024">
    <property type="component" value="Unassembled WGS sequence"/>
</dbReference>
<dbReference type="PANTHER" id="PTHR24220">
    <property type="entry name" value="IMPORT ATP-BINDING PROTEIN"/>
    <property type="match status" value="1"/>
</dbReference>
<keyword evidence="1" id="KW-0067">ATP-binding</keyword>
<name>A0ABW3E8Z1_9ACTN</name>
<dbReference type="SUPFAM" id="SSF52540">
    <property type="entry name" value="P-loop containing nucleoside triphosphate hydrolases"/>
    <property type="match status" value="1"/>
</dbReference>
<sequence>ILRDARVLFLDEPTTGLDPQTAARVMEPLGRLMAGRTTILLTHDLRLVPETARTVVLGAAPGPVRIRFGRTAWRTRPRMGTGSSRG</sequence>
<dbReference type="EMBL" id="JBHTHX010003650">
    <property type="protein sequence ID" value="MFD0891977.1"/>
    <property type="molecule type" value="Genomic_DNA"/>
</dbReference>
<accession>A0ABW3E8Z1</accession>
<evidence type="ECO:0000313" key="2">
    <source>
        <dbReference type="Proteomes" id="UP001597024"/>
    </source>
</evidence>